<proteinExistence type="predicted"/>
<dbReference type="InterPro" id="IPR055414">
    <property type="entry name" value="LRR_R13L4/SHOC2-like"/>
</dbReference>
<dbReference type="InterPro" id="IPR058922">
    <property type="entry name" value="WHD_DRP"/>
</dbReference>
<feature type="domain" description="Disease resistance protein winged helix" evidence="6">
    <location>
        <begin position="227"/>
        <end position="282"/>
    </location>
</feature>
<evidence type="ECO:0000313" key="9">
    <source>
        <dbReference type="Proteomes" id="UP001159364"/>
    </source>
</evidence>
<dbReference type="Gene3D" id="1.20.5.4130">
    <property type="match status" value="1"/>
</dbReference>
<dbReference type="InterPro" id="IPR044974">
    <property type="entry name" value="Disease_R_plants"/>
</dbReference>
<dbReference type="FunFam" id="1.10.10.10:FF:000322">
    <property type="entry name" value="Probable disease resistance protein At1g63360"/>
    <property type="match status" value="1"/>
</dbReference>
<dbReference type="Pfam" id="PF18052">
    <property type="entry name" value="Rx_N"/>
    <property type="match status" value="1"/>
</dbReference>
<accession>A0AAV8SNL9</accession>
<comment type="caution">
    <text evidence="8">The sequence shown here is derived from an EMBL/GenBank/DDBJ whole genome shotgun (WGS) entry which is preliminary data.</text>
</comment>
<gene>
    <name evidence="8" type="ORF">K2173_022784</name>
</gene>
<evidence type="ECO:0008006" key="10">
    <source>
        <dbReference type="Google" id="ProtNLM"/>
    </source>
</evidence>
<dbReference type="PANTHER" id="PTHR23155:SF1136">
    <property type="entry name" value="DISEASE RESISTANCE PROTEIN RPM1"/>
    <property type="match status" value="1"/>
</dbReference>
<evidence type="ECO:0000256" key="1">
    <source>
        <dbReference type="ARBA" id="ARBA00022737"/>
    </source>
</evidence>
<organism evidence="8 9">
    <name type="scientific">Erythroxylum novogranatense</name>
    <dbReference type="NCBI Taxonomy" id="1862640"/>
    <lineage>
        <taxon>Eukaryota</taxon>
        <taxon>Viridiplantae</taxon>
        <taxon>Streptophyta</taxon>
        <taxon>Embryophyta</taxon>
        <taxon>Tracheophyta</taxon>
        <taxon>Spermatophyta</taxon>
        <taxon>Magnoliopsida</taxon>
        <taxon>eudicotyledons</taxon>
        <taxon>Gunneridae</taxon>
        <taxon>Pentapetalae</taxon>
        <taxon>rosids</taxon>
        <taxon>fabids</taxon>
        <taxon>Malpighiales</taxon>
        <taxon>Erythroxylaceae</taxon>
        <taxon>Erythroxylum</taxon>
    </lineage>
</organism>
<dbReference type="Pfam" id="PF23598">
    <property type="entry name" value="LRR_14"/>
    <property type="match status" value="1"/>
</dbReference>
<feature type="domain" description="Disease resistance R13L4/SHOC-2-like LRR" evidence="7">
    <location>
        <begin position="355"/>
        <end position="656"/>
    </location>
</feature>
<name>A0AAV8SNL9_9ROSI</name>
<dbReference type="EMBL" id="JAIWQS010000010">
    <property type="protein sequence ID" value="KAJ8753543.1"/>
    <property type="molecule type" value="Genomic_DNA"/>
</dbReference>
<evidence type="ECO:0000256" key="3">
    <source>
        <dbReference type="ARBA" id="ARBA00022821"/>
    </source>
</evidence>
<feature type="compositionally biased region" description="Acidic residues" evidence="4">
    <location>
        <begin position="176"/>
        <end position="193"/>
    </location>
</feature>
<dbReference type="Proteomes" id="UP001159364">
    <property type="component" value="Linkage Group LG10"/>
</dbReference>
<evidence type="ECO:0000259" key="6">
    <source>
        <dbReference type="Pfam" id="PF23559"/>
    </source>
</evidence>
<keyword evidence="9" id="KW-1185">Reference proteome</keyword>
<evidence type="ECO:0000256" key="2">
    <source>
        <dbReference type="ARBA" id="ARBA00022741"/>
    </source>
</evidence>
<dbReference type="Gene3D" id="3.80.10.10">
    <property type="entry name" value="Ribonuclease Inhibitor"/>
    <property type="match status" value="1"/>
</dbReference>
<dbReference type="SUPFAM" id="SSF52058">
    <property type="entry name" value="L domain-like"/>
    <property type="match status" value="1"/>
</dbReference>
<reference evidence="8 9" key="1">
    <citation type="submission" date="2021-09" db="EMBL/GenBank/DDBJ databases">
        <title>Genomic insights and catalytic innovation underlie evolution of tropane alkaloids biosynthesis.</title>
        <authorList>
            <person name="Wang Y.-J."/>
            <person name="Tian T."/>
            <person name="Huang J.-P."/>
            <person name="Huang S.-X."/>
        </authorList>
    </citation>
    <scope>NUCLEOTIDE SEQUENCE [LARGE SCALE GENOMIC DNA]</scope>
    <source>
        <strain evidence="8">KIB-2018</strain>
        <tissue evidence="8">Leaf</tissue>
    </source>
</reference>
<keyword evidence="2" id="KW-0547">Nucleotide-binding</keyword>
<protein>
    <recommendedName>
        <fullName evidence="10">Rx N-terminal domain-containing protein</fullName>
    </recommendedName>
</protein>
<feature type="compositionally biased region" description="Basic and acidic residues" evidence="4">
    <location>
        <begin position="150"/>
        <end position="159"/>
    </location>
</feature>
<sequence>MAVAPVKFFLQRLESLLLQESRTFTGLEDQMERITSSLREIGELLGERGSIEGGDALSSWMKELDAIIRDMDDQVDEFIIQLDWGNGSDSLGLKDEFRNILQKSESRLTDAVHRLFELHNSTSTETEKGKNVDDYDVMEEDPAGTGKSSTKTEKGKNVEDYNVMEEDPLGTRESTDIEILEGDEEESNQESDEENGKTPSASSCVVFKSKYSSLPYYLQSCLIYCAIFPENHWIHKGKLVRMLVAEGLVQEKAGEFMEDVAEENINELIRQGMLEVMDENPRDGVKFKVSSPYRKLVKEHFVSTHVNSDSSLPHTTRRVLTSDLMKIAHSLNSLRPRSLFLHGKQHLPEGNWLNFAGAKFLRVLDLEDAGIKSLPEEVGDLIHLTYLGLKHNDIQELPARVGNLRALQTLDMRMCGYLTALPSELLNLARLRHLKMLKNMGVRGMKLPEGIGRFKNLLTLTGVQAGNGISRKLGTLTQLRRLGVMDVDEENANELYSSIMNMQGLISLSLEPKQPSNKGNLVLLESFLPPLLVKLRLEGQLEKIPNWLGSITSLTKLRLGFSNLSESPTLVLQKLPNLKVLTLWRAYEAKTYDTEFCKAGGFPKLEVLIISSHSLEEWAELEEGALPRLQYLHFHNCSHLRKLPEGLQFITSLKQLYLLPLLDEHAERLKPDGGEENYKIINIPTICFLPMSALSSIFRNSPMTSKT</sequence>
<evidence type="ECO:0000259" key="7">
    <source>
        <dbReference type="Pfam" id="PF23598"/>
    </source>
</evidence>
<dbReference type="GO" id="GO:0098542">
    <property type="term" value="P:defense response to other organism"/>
    <property type="evidence" value="ECO:0007669"/>
    <property type="project" value="TreeGrafter"/>
</dbReference>
<dbReference type="InterPro" id="IPR041118">
    <property type="entry name" value="Rx_N"/>
</dbReference>
<dbReference type="Gene3D" id="1.10.10.10">
    <property type="entry name" value="Winged helix-like DNA-binding domain superfamily/Winged helix DNA-binding domain"/>
    <property type="match status" value="1"/>
</dbReference>
<dbReference type="InterPro" id="IPR032675">
    <property type="entry name" value="LRR_dom_sf"/>
</dbReference>
<dbReference type="InterPro" id="IPR036388">
    <property type="entry name" value="WH-like_DNA-bd_sf"/>
</dbReference>
<keyword evidence="1" id="KW-0677">Repeat</keyword>
<evidence type="ECO:0000256" key="4">
    <source>
        <dbReference type="SAM" id="MobiDB-lite"/>
    </source>
</evidence>
<feature type="domain" description="Disease resistance N-terminal" evidence="5">
    <location>
        <begin position="6"/>
        <end position="87"/>
    </location>
</feature>
<dbReference type="Pfam" id="PF23559">
    <property type="entry name" value="WHD_DRP"/>
    <property type="match status" value="1"/>
</dbReference>
<evidence type="ECO:0000313" key="8">
    <source>
        <dbReference type="EMBL" id="KAJ8753543.1"/>
    </source>
</evidence>
<dbReference type="GO" id="GO:0000166">
    <property type="term" value="F:nucleotide binding"/>
    <property type="evidence" value="ECO:0007669"/>
    <property type="project" value="UniProtKB-KW"/>
</dbReference>
<keyword evidence="3" id="KW-0611">Plant defense</keyword>
<dbReference type="PANTHER" id="PTHR23155">
    <property type="entry name" value="DISEASE RESISTANCE PROTEIN RP"/>
    <property type="match status" value="1"/>
</dbReference>
<evidence type="ECO:0000259" key="5">
    <source>
        <dbReference type="Pfam" id="PF18052"/>
    </source>
</evidence>
<feature type="region of interest" description="Disordered" evidence="4">
    <location>
        <begin position="123"/>
        <end position="201"/>
    </location>
</feature>
<dbReference type="AlphaFoldDB" id="A0AAV8SNL9"/>